<dbReference type="Proteomes" id="UP000002985">
    <property type="component" value="Unassembled WGS sequence"/>
</dbReference>
<dbReference type="Gene3D" id="3.20.20.80">
    <property type="entry name" value="Glycosidases"/>
    <property type="match status" value="1"/>
</dbReference>
<dbReference type="EMBL" id="BAFH01000003">
    <property type="protein sequence ID" value="GAB63308.1"/>
    <property type="molecule type" value="Genomic_DNA"/>
</dbReference>
<evidence type="ECO:0000259" key="3">
    <source>
        <dbReference type="Pfam" id="PF19815"/>
    </source>
</evidence>
<dbReference type="eggNOG" id="ENOG502ZA71">
    <property type="taxonomic scope" value="Bacteria"/>
</dbReference>
<feature type="region of interest" description="Disordered" evidence="1">
    <location>
        <begin position="28"/>
        <end position="50"/>
    </location>
</feature>
<evidence type="ECO:0000259" key="2">
    <source>
        <dbReference type="Pfam" id="PF12904"/>
    </source>
</evidence>
<dbReference type="Pfam" id="PF12904">
    <property type="entry name" value="Collagen_bind_2"/>
    <property type="match status" value="1"/>
</dbReference>
<dbReference type="InterPro" id="IPR046265">
    <property type="entry name" value="DUF6298"/>
</dbReference>
<feature type="domain" description="Putative collagen-binding" evidence="2">
    <location>
        <begin position="425"/>
        <end position="497"/>
    </location>
</feature>
<protein>
    <submittedName>
        <fullName evidence="4">Uncharacterized protein</fullName>
    </submittedName>
</protein>
<dbReference type="InterPro" id="IPR017853">
    <property type="entry name" value="GH"/>
</dbReference>
<dbReference type="AlphaFoldDB" id="I3INL3"/>
<gene>
    <name evidence="4" type="ORF">KSU1_C1712</name>
</gene>
<evidence type="ECO:0000313" key="5">
    <source>
        <dbReference type="Proteomes" id="UP000002985"/>
    </source>
</evidence>
<comment type="caution">
    <text evidence="4">The sequence shown here is derived from an EMBL/GenBank/DDBJ whole genome shotgun (WGS) entry which is preliminary data.</text>
</comment>
<dbReference type="InterPro" id="IPR024749">
    <property type="entry name" value="Collagen-bd_put"/>
</dbReference>
<dbReference type="Pfam" id="PF19815">
    <property type="entry name" value="DUF6298"/>
    <property type="match status" value="1"/>
</dbReference>
<evidence type="ECO:0000313" key="4">
    <source>
        <dbReference type="EMBL" id="GAB63308.1"/>
    </source>
</evidence>
<reference evidence="4 5" key="1">
    <citation type="journal article" date="2012" name="FEBS Lett.">
        <title>Anammox organism KSU-1 expresses a NirK-type copper-containing nitrite reductase instead of a NirS-type with cytochrome cd1.</title>
        <authorList>
            <person name="Hira D."/>
            <person name="Toh H."/>
            <person name="Migita C.T."/>
            <person name="Okubo H."/>
            <person name="Nishiyama T."/>
            <person name="Hattori M."/>
            <person name="Furukawa K."/>
            <person name="Fujii T."/>
        </authorList>
    </citation>
    <scope>NUCLEOTIDE SEQUENCE [LARGE SCALE GENOMIC DNA]</scope>
</reference>
<evidence type="ECO:0000256" key="1">
    <source>
        <dbReference type="SAM" id="MobiDB-lite"/>
    </source>
</evidence>
<feature type="domain" description="DUF6298" evidence="3">
    <location>
        <begin position="146"/>
        <end position="317"/>
    </location>
</feature>
<organism evidence="4 5">
    <name type="scientific">Candidatus Jettenia caeni</name>
    <dbReference type="NCBI Taxonomy" id="247490"/>
    <lineage>
        <taxon>Bacteria</taxon>
        <taxon>Pseudomonadati</taxon>
        <taxon>Planctomycetota</taxon>
        <taxon>Candidatus Brocadiia</taxon>
        <taxon>Candidatus Brocadiales</taxon>
        <taxon>Candidatus Brocadiaceae</taxon>
        <taxon>Candidatus Jettenia</taxon>
    </lineage>
</organism>
<proteinExistence type="predicted"/>
<name>I3INL3_9BACT</name>
<accession>I3INL3</accession>
<dbReference type="SUPFAM" id="SSF51445">
    <property type="entry name" value="(Trans)glycosidases"/>
    <property type="match status" value="1"/>
</dbReference>
<keyword evidence="5" id="KW-1185">Reference proteome</keyword>
<sequence>MILSVKYKLVTFIILMIMVGVYHAGCSSGSSNDAPVTVKAEKNKKKTRKKYVSGTNRLINGSLKVHPSNPRYFTDESGKVIYLTGSHTWNNFKDIGTTNPPQPFDYEAYLDFLQQHNHNFIRLWTWELAKHKYKSEGIRKRSAPFPWLRIRPEMALDGMPKFNLDTFNKAYFDRLRSRVIAARDRGIYVSIMLFEGHSIQFSLPPWRWDGHPFHKDNNVNGINGDPNGDGYGLESHTLKIPAITALQEAYVRRVIDTVNDLDNVLYEISNEDHADSVDWQYHMINFIHNYEKTKWKQHPVGMTTHRKLGNQVLFESKADWISPSKFRRENDPYEVNPPVAHGDHVSILDSDHIPILRNDHARDQRSWVWKSFTRGHNVLFMDPYLEYMKDRNYPKGSKPDSFYNPIRRNMGYTMRYANRMNLAAMIPHNELSSMKYCLANPGSEYLIYAPSGGTVDVDLSSTFEIFHVEWFNPRTDKTIPQQKTAGGDIRSFTAPFRGDAVLYLYR</sequence>
<dbReference type="OrthoDB" id="257148at2"/>